<feature type="transmembrane region" description="Helical" evidence="5">
    <location>
        <begin position="418"/>
        <end position="439"/>
    </location>
</feature>
<keyword evidence="3 5" id="KW-1133">Transmembrane helix</keyword>
<evidence type="ECO:0000256" key="4">
    <source>
        <dbReference type="ARBA" id="ARBA00023136"/>
    </source>
</evidence>
<feature type="transmembrane region" description="Helical" evidence="5">
    <location>
        <begin position="145"/>
        <end position="170"/>
    </location>
</feature>
<dbReference type="InterPro" id="IPR005829">
    <property type="entry name" value="Sugar_transporter_CS"/>
</dbReference>
<dbReference type="InterPro" id="IPR020846">
    <property type="entry name" value="MFS_dom"/>
</dbReference>
<feature type="domain" description="Major facilitator superfamily (MFS) profile" evidence="6">
    <location>
        <begin position="21"/>
        <end position="444"/>
    </location>
</feature>
<dbReference type="RefSeq" id="WP_218589839.1">
    <property type="nucleotide sequence ID" value="NZ_JADQDE010000013.1"/>
</dbReference>
<gene>
    <name evidence="7" type="ORF">I4I82_21440</name>
</gene>
<dbReference type="CDD" id="cd17365">
    <property type="entry name" value="MFS_PcaK_like"/>
    <property type="match status" value="1"/>
</dbReference>
<feature type="transmembrane region" description="Helical" evidence="5">
    <location>
        <begin position="88"/>
        <end position="107"/>
    </location>
</feature>
<dbReference type="PROSITE" id="PS50850">
    <property type="entry name" value="MFS"/>
    <property type="match status" value="1"/>
</dbReference>
<protein>
    <submittedName>
        <fullName evidence="7">MFS transporter</fullName>
    </submittedName>
</protein>
<evidence type="ECO:0000259" key="6">
    <source>
        <dbReference type="PROSITE" id="PS50850"/>
    </source>
</evidence>
<dbReference type="PANTHER" id="PTHR23508:SF10">
    <property type="entry name" value="CARBOXYLIC ACID TRANSPORTER PROTEIN HOMOLOG"/>
    <property type="match status" value="1"/>
</dbReference>
<feature type="transmembrane region" description="Helical" evidence="5">
    <location>
        <begin position="21"/>
        <end position="43"/>
    </location>
</feature>
<feature type="transmembrane region" description="Helical" evidence="5">
    <location>
        <begin position="353"/>
        <end position="377"/>
    </location>
</feature>
<evidence type="ECO:0000256" key="1">
    <source>
        <dbReference type="ARBA" id="ARBA00004141"/>
    </source>
</evidence>
<evidence type="ECO:0000256" key="5">
    <source>
        <dbReference type="SAM" id="Phobius"/>
    </source>
</evidence>
<name>A0ABS6UE99_9PSEU</name>
<feature type="transmembrane region" description="Helical" evidence="5">
    <location>
        <begin position="265"/>
        <end position="285"/>
    </location>
</feature>
<evidence type="ECO:0000256" key="2">
    <source>
        <dbReference type="ARBA" id="ARBA00022692"/>
    </source>
</evidence>
<dbReference type="EMBL" id="JADQDF010000001">
    <property type="protein sequence ID" value="MBW0130226.1"/>
    <property type="molecule type" value="Genomic_DNA"/>
</dbReference>
<proteinExistence type="predicted"/>
<comment type="subcellular location">
    <subcellularLocation>
        <location evidence="1">Membrane</location>
        <topology evidence="1">Multi-pass membrane protein</topology>
    </subcellularLocation>
</comment>
<comment type="caution">
    <text evidence="7">The sequence shown here is derived from an EMBL/GenBank/DDBJ whole genome shotgun (WGS) entry which is preliminary data.</text>
</comment>
<feature type="transmembrane region" description="Helical" evidence="5">
    <location>
        <begin position="176"/>
        <end position="194"/>
    </location>
</feature>
<feature type="transmembrane region" description="Helical" evidence="5">
    <location>
        <begin position="55"/>
        <end position="76"/>
    </location>
</feature>
<dbReference type="Pfam" id="PF07690">
    <property type="entry name" value="MFS_1"/>
    <property type="match status" value="1"/>
</dbReference>
<organism evidence="7 8">
    <name type="scientific">Pseudonocardia oceani</name>
    <dbReference type="NCBI Taxonomy" id="2792013"/>
    <lineage>
        <taxon>Bacteria</taxon>
        <taxon>Bacillati</taxon>
        <taxon>Actinomycetota</taxon>
        <taxon>Actinomycetes</taxon>
        <taxon>Pseudonocardiales</taxon>
        <taxon>Pseudonocardiaceae</taxon>
        <taxon>Pseudonocardia</taxon>
    </lineage>
</organism>
<dbReference type="PANTHER" id="PTHR23508">
    <property type="entry name" value="CARBOXYLIC ACID TRANSPORTER PROTEIN HOMOLOG"/>
    <property type="match status" value="1"/>
</dbReference>
<evidence type="ECO:0000313" key="7">
    <source>
        <dbReference type="EMBL" id="MBW0130226.1"/>
    </source>
</evidence>
<feature type="transmembrane region" description="Helical" evidence="5">
    <location>
        <begin position="329"/>
        <end position="347"/>
    </location>
</feature>
<keyword evidence="2 5" id="KW-0812">Transmembrane</keyword>
<sequence length="458" mass="48163">MNADLDEIIGRSRFGPLHLRIVLLTGLVILFDGYDLTIYGAVVPRMIVEFDISPATAGLIGSGALVGMMIGAMVFGALADRVGRRRPIIACVVLYTVFTGAVFLATTPWEVGVYRFLAGLGLGGVMPNAVALVSEYAPARLRSTMVGVMFSGYMVGGIVAALLGVVLIPAYGWRSLFLLGALPLLAVPLLVKYLPEAPAFLLRRGRADELAATLRTLDPDLPPAGELRVTAGAEPAGEREGRAHQGIRRSPVASLFRDGYGVHTAMLWIAFFMVLLMIYGLLTWLPQLMIESGYPLGSSLSFLMTLFLAGIVITWVGGYLSDRYGTRPVLIVSYLVAAVFVAALGFLGDSSLLWVYASVALGGGATFAAQIFANAYAAQSYPSFARSAGIGWALGIGRIGAIIGPLLGGVLLTAGVPLYVNFLAFAVPGIIAAAALGLIRTRTAAAPRTPVTRPSIGA</sequence>
<dbReference type="InterPro" id="IPR011701">
    <property type="entry name" value="MFS"/>
</dbReference>
<evidence type="ECO:0000313" key="8">
    <source>
        <dbReference type="Proteomes" id="UP000694300"/>
    </source>
</evidence>
<accession>A0ABS6UE99</accession>
<keyword evidence="4 5" id="KW-0472">Membrane</keyword>
<evidence type="ECO:0000256" key="3">
    <source>
        <dbReference type="ARBA" id="ARBA00022989"/>
    </source>
</evidence>
<feature type="transmembrane region" description="Helical" evidence="5">
    <location>
        <begin position="389"/>
        <end position="412"/>
    </location>
</feature>
<feature type="transmembrane region" description="Helical" evidence="5">
    <location>
        <begin position="113"/>
        <end position="133"/>
    </location>
</feature>
<keyword evidence="8" id="KW-1185">Reference proteome</keyword>
<dbReference type="PROSITE" id="PS00217">
    <property type="entry name" value="SUGAR_TRANSPORT_2"/>
    <property type="match status" value="1"/>
</dbReference>
<feature type="transmembrane region" description="Helical" evidence="5">
    <location>
        <begin position="297"/>
        <end position="317"/>
    </location>
</feature>
<dbReference type="Proteomes" id="UP000694300">
    <property type="component" value="Unassembled WGS sequence"/>
</dbReference>
<reference evidence="7 8" key="1">
    <citation type="submission" date="2020-11" db="EMBL/GenBank/DDBJ databases">
        <title>Pseudonocardia abyssalis sp. nov. and Pseudonocardia oceani sp. nov., description and phylogenomic analysis of two novel actinomycetes isolated from the deep Southern Ocean.</title>
        <authorList>
            <person name="Parra J."/>
        </authorList>
    </citation>
    <scope>NUCLEOTIDE SEQUENCE [LARGE SCALE GENOMIC DNA]</scope>
    <source>
        <strain evidence="8">KRD185</strain>
    </source>
</reference>